<organism evidence="7 8">
    <name type="scientific">Cloeon dipterum</name>
    <dbReference type="NCBI Taxonomy" id="197152"/>
    <lineage>
        <taxon>Eukaryota</taxon>
        <taxon>Metazoa</taxon>
        <taxon>Ecdysozoa</taxon>
        <taxon>Arthropoda</taxon>
        <taxon>Hexapoda</taxon>
        <taxon>Insecta</taxon>
        <taxon>Pterygota</taxon>
        <taxon>Palaeoptera</taxon>
        <taxon>Ephemeroptera</taxon>
        <taxon>Pisciforma</taxon>
        <taxon>Baetidae</taxon>
        <taxon>Cloeon</taxon>
    </lineage>
</organism>
<dbReference type="Pfam" id="PF00135">
    <property type="entry name" value="COesterase"/>
    <property type="match status" value="1"/>
</dbReference>
<proteinExistence type="inferred from homology"/>
<dbReference type="OrthoDB" id="19653at2759"/>
<reference evidence="7 8" key="1">
    <citation type="submission" date="2020-04" db="EMBL/GenBank/DDBJ databases">
        <authorList>
            <person name="Alioto T."/>
            <person name="Alioto T."/>
            <person name="Gomez Garrido J."/>
        </authorList>
    </citation>
    <scope>NUCLEOTIDE SEQUENCE [LARGE SCALE GENOMIC DNA]</scope>
</reference>
<evidence type="ECO:0000256" key="1">
    <source>
        <dbReference type="ARBA" id="ARBA00005964"/>
    </source>
</evidence>
<dbReference type="Gene3D" id="3.40.50.1820">
    <property type="entry name" value="alpha/beta hydrolase"/>
    <property type="match status" value="1"/>
</dbReference>
<gene>
    <name evidence="7" type="ORF">CLODIP_2_CD12455</name>
</gene>
<dbReference type="EC" id="3.1.1.-" evidence="5"/>
<keyword evidence="8" id="KW-1185">Reference proteome</keyword>
<evidence type="ECO:0000259" key="6">
    <source>
        <dbReference type="Pfam" id="PF00135"/>
    </source>
</evidence>
<dbReference type="PROSITE" id="PS00122">
    <property type="entry name" value="CARBOXYLESTERASE_B_1"/>
    <property type="match status" value="1"/>
</dbReference>
<keyword evidence="3 5" id="KW-0378">Hydrolase</keyword>
<dbReference type="EMBL" id="CADEPI010000018">
    <property type="protein sequence ID" value="CAB3364842.1"/>
    <property type="molecule type" value="Genomic_DNA"/>
</dbReference>
<dbReference type="PANTHER" id="PTHR43142">
    <property type="entry name" value="CARBOXYLIC ESTER HYDROLASE"/>
    <property type="match status" value="1"/>
</dbReference>
<comment type="similarity">
    <text evidence="1 5">Belongs to the type-B carboxylesterase/lipase family.</text>
</comment>
<dbReference type="InterPro" id="IPR019826">
    <property type="entry name" value="Carboxylesterase_B_AS"/>
</dbReference>
<dbReference type="AlphaFoldDB" id="A0A8S1C6R3"/>
<dbReference type="PANTHER" id="PTHR43142:SF1">
    <property type="entry name" value="CARBOXYLIC ESTER HYDROLASE"/>
    <property type="match status" value="1"/>
</dbReference>
<name>A0A8S1C6R3_9INSE</name>
<feature type="domain" description="Carboxylesterase type B" evidence="6">
    <location>
        <begin position="3"/>
        <end position="521"/>
    </location>
</feature>
<dbReference type="Proteomes" id="UP000494165">
    <property type="component" value="Unassembled WGS sequence"/>
</dbReference>
<keyword evidence="4" id="KW-0325">Glycoprotein</keyword>
<comment type="caution">
    <text evidence="7">The sequence shown here is derived from an EMBL/GenBank/DDBJ whole genome shotgun (WGS) entry which is preliminary data.</text>
</comment>
<evidence type="ECO:0000313" key="7">
    <source>
        <dbReference type="EMBL" id="CAB3364842.1"/>
    </source>
</evidence>
<evidence type="ECO:0000256" key="3">
    <source>
        <dbReference type="ARBA" id="ARBA00022801"/>
    </source>
</evidence>
<protein>
    <recommendedName>
        <fullName evidence="5">Carboxylic ester hydrolase</fullName>
        <ecNumber evidence="5">3.1.1.-</ecNumber>
    </recommendedName>
</protein>
<dbReference type="InterPro" id="IPR029058">
    <property type="entry name" value="AB_hydrolase_fold"/>
</dbReference>
<dbReference type="GO" id="GO:0052689">
    <property type="term" value="F:carboxylic ester hydrolase activity"/>
    <property type="evidence" value="ECO:0007669"/>
    <property type="project" value="UniProtKB-KW"/>
</dbReference>
<sequence length="528" mass="58916">MHPLVTTRQGTLQGKVLRSRKGRDVCAFQGIPYAAPPVGELRFQEPQEAPSWSGVRSAQKDGSISTQKDYFTGQFVGSEDCLYLNVYKPADKENEIKLPCMVWIHGGGFFAGSGSSSSFGPEFLLDHDVVLVTFNYRLGTLGFLNLDTSNIVGNLGLRDQVAALKWVNNNIAAFGGDPGAVTVFGESAGGASVHCLLVSPLAKGLFHRAIIQSGSAFNPWALSEQDEAKKYAQEVCQKLIGYHDTKDTEFVTKLKAVPAERCAEEGNLLKQKYKLKTELGPTIESSANAVLPAHPETLPVADVPLIIGVTSHEGLCELQGGVDFEKHYKENFADFVPWKELGISKDSPECKKIWQKIDDFYEKLAGGDFLEKYTHINSDIDFIKGVDDLVRNIVTSKSRKAPVFYYQFCYDGNLTFYKKKRNIDRKGACHTDEVGYLLTRDAIPWENIGNEDDFKVAENITKLWTNFATSGNPTPEPVDEVIWEPVKRGDDDSQVVTKFLEIDKRISMHPDNLNEERLQFWRNLLLNK</sequence>
<accession>A0A8S1C6R3</accession>
<evidence type="ECO:0000256" key="2">
    <source>
        <dbReference type="ARBA" id="ARBA00022487"/>
    </source>
</evidence>
<dbReference type="SUPFAM" id="SSF53474">
    <property type="entry name" value="alpha/beta-Hydrolases"/>
    <property type="match status" value="1"/>
</dbReference>
<dbReference type="PROSITE" id="PS00941">
    <property type="entry name" value="CARBOXYLESTERASE_B_2"/>
    <property type="match status" value="1"/>
</dbReference>
<dbReference type="InterPro" id="IPR002018">
    <property type="entry name" value="CarbesteraseB"/>
</dbReference>
<evidence type="ECO:0000313" key="8">
    <source>
        <dbReference type="Proteomes" id="UP000494165"/>
    </source>
</evidence>
<keyword evidence="2" id="KW-0719">Serine esterase</keyword>
<evidence type="ECO:0000256" key="4">
    <source>
        <dbReference type="ARBA" id="ARBA00023180"/>
    </source>
</evidence>
<dbReference type="InterPro" id="IPR019819">
    <property type="entry name" value="Carboxylesterase_B_CS"/>
</dbReference>
<evidence type="ECO:0000256" key="5">
    <source>
        <dbReference type="RuleBase" id="RU361235"/>
    </source>
</evidence>